<evidence type="ECO:0000313" key="2">
    <source>
        <dbReference type="EMBL" id="KOX76483.1"/>
    </source>
</evidence>
<evidence type="ECO:0000256" key="1">
    <source>
        <dbReference type="SAM" id="SignalP"/>
    </source>
</evidence>
<protein>
    <submittedName>
        <fullName evidence="2">Uncharacterized protein</fullName>
    </submittedName>
</protein>
<evidence type="ECO:0000313" key="3">
    <source>
        <dbReference type="Proteomes" id="UP000053105"/>
    </source>
</evidence>
<name>A0A0M9A5Q3_9HYME</name>
<accession>A0A0M9A5Q3</accession>
<dbReference type="Proteomes" id="UP000053105">
    <property type="component" value="Unassembled WGS sequence"/>
</dbReference>
<keyword evidence="3" id="KW-1185">Reference proteome</keyword>
<dbReference type="EMBL" id="KQ435747">
    <property type="protein sequence ID" value="KOX76483.1"/>
    <property type="molecule type" value="Genomic_DNA"/>
</dbReference>
<reference evidence="2 3" key="1">
    <citation type="submission" date="2015-07" db="EMBL/GenBank/DDBJ databases">
        <title>The genome of Melipona quadrifasciata.</title>
        <authorList>
            <person name="Pan H."/>
            <person name="Kapheim K."/>
        </authorList>
    </citation>
    <scope>NUCLEOTIDE SEQUENCE [LARGE SCALE GENOMIC DNA]</scope>
    <source>
        <strain evidence="2">0111107301</strain>
        <tissue evidence="2">Whole body</tissue>
    </source>
</reference>
<proteinExistence type="predicted"/>
<sequence>MHLNLLVLRTFIYLVDACNEGIFETPCAFSSQASDQEFVQSVIFSSARLRDEIYVDEAALSDKTDVPKTPVFPFEKCYQQKRYSLLVKTEIIMVKQTISLLLLNHFCPVIPIPTSSKEKGSDELLYTFSGSRPFYELNVVTLRFDIAARSDEYVRSAASKFMQSPYETSNAREISKQSKGHVLCYAFYIKRKNTDDLEKTPKKKCEPIKKFRYIPPSKPFLSHQNLKLSHNTFWAEFCTFLIM</sequence>
<dbReference type="AlphaFoldDB" id="A0A0M9A5Q3"/>
<keyword evidence="1" id="KW-0732">Signal</keyword>
<gene>
    <name evidence="2" type="ORF">WN51_12463</name>
</gene>
<feature type="signal peptide" evidence="1">
    <location>
        <begin position="1"/>
        <end position="17"/>
    </location>
</feature>
<organism evidence="2 3">
    <name type="scientific">Melipona quadrifasciata</name>
    <dbReference type="NCBI Taxonomy" id="166423"/>
    <lineage>
        <taxon>Eukaryota</taxon>
        <taxon>Metazoa</taxon>
        <taxon>Ecdysozoa</taxon>
        <taxon>Arthropoda</taxon>
        <taxon>Hexapoda</taxon>
        <taxon>Insecta</taxon>
        <taxon>Pterygota</taxon>
        <taxon>Neoptera</taxon>
        <taxon>Endopterygota</taxon>
        <taxon>Hymenoptera</taxon>
        <taxon>Apocrita</taxon>
        <taxon>Aculeata</taxon>
        <taxon>Apoidea</taxon>
        <taxon>Anthophila</taxon>
        <taxon>Apidae</taxon>
        <taxon>Melipona</taxon>
    </lineage>
</organism>
<feature type="chain" id="PRO_5005830956" evidence="1">
    <location>
        <begin position="18"/>
        <end position="243"/>
    </location>
</feature>